<dbReference type="EMBL" id="CP073587">
    <property type="protein sequence ID" value="QUN05820.1"/>
    <property type="molecule type" value="Genomic_DNA"/>
</dbReference>
<dbReference type="PROSITE" id="PS51257">
    <property type="entry name" value="PROKAR_LIPOPROTEIN"/>
    <property type="match status" value="1"/>
</dbReference>
<organism evidence="3 4">
    <name type="scientific">Shewanella yunxiaonensis</name>
    <dbReference type="NCBI Taxonomy" id="2829809"/>
    <lineage>
        <taxon>Bacteria</taxon>
        <taxon>Pseudomonadati</taxon>
        <taxon>Pseudomonadota</taxon>
        <taxon>Gammaproteobacteria</taxon>
        <taxon>Alteromonadales</taxon>
        <taxon>Shewanellaceae</taxon>
        <taxon>Shewanella</taxon>
    </lineage>
</organism>
<keyword evidence="4" id="KW-1185">Reference proteome</keyword>
<sequence>MISRYSILGLPVAFMLMGASACQSSPQAENSTTPAPTVAPVPLTPCGSGAPHLDREKIKQLLLEQGVLTPEMTQEQQQQILSDYIRKRQQAYSKCKKEPKA</sequence>
<keyword evidence="2" id="KW-0732">Signal</keyword>
<evidence type="ECO:0000313" key="4">
    <source>
        <dbReference type="Proteomes" id="UP000679575"/>
    </source>
</evidence>
<protein>
    <recommendedName>
        <fullName evidence="5">Lipoprotein</fullName>
    </recommendedName>
</protein>
<name>A0ABX7YSQ9_9GAMM</name>
<dbReference type="Proteomes" id="UP000679575">
    <property type="component" value="Chromosome"/>
</dbReference>
<evidence type="ECO:0008006" key="5">
    <source>
        <dbReference type="Google" id="ProtNLM"/>
    </source>
</evidence>
<feature type="region of interest" description="Disordered" evidence="1">
    <location>
        <begin position="23"/>
        <end position="50"/>
    </location>
</feature>
<feature type="signal peptide" evidence="2">
    <location>
        <begin position="1"/>
        <end position="21"/>
    </location>
</feature>
<evidence type="ECO:0000256" key="1">
    <source>
        <dbReference type="SAM" id="MobiDB-lite"/>
    </source>
</evidence>
<evidence type="ECO:0000313" key="3">
    <source>
        <dbReference type="EMBL" id="QUN05820.1"/>
    </source>
</evidence>
<accession>A0ABX7YSQ9</accession>
<feature type="chain" id="PRO_5045226591" description="Lipoprotein" evidence="2">
    <location>
        <begin position="22"/>
        <end position="101"/>
    </location>
</feature>
<proteinExistence type="predicted"/>
<dbReference type="RefSeq" id="WP_212594846.1">
    <property type="nucleotide sequence ID" value="NZ_CP073587.1"/>
</dbReference>
<gene>
    <name evidence="3" type="ORF">KDN34_16865</name>
</gene>
<evidence type="ECO:0000256" key="2">
    <source>
        <dbReference type="SAM" id="SignalP"/>
    </source>
</evidence>
<reference evidence="3 4" key="1">
    <citation type="submission" date="2021-04" db="EMBL/GenBank/DDBJ databases">
        <title>Novel species identification of genus Shewanella.</title>
        <authorList>
            <person name="Liu G."/>
        </authorList>
    </citation>
    <scope>NUCLEOTIDE SEQUENCE [LARGE SCALE GENOMIC DNA]</scope>
    <source>
        <strain evidence="3 4">FJAT-54481</strain>
    </source>
</reference>